<feature type="transmembrane region" description="Helical" evidence="5">
    <location>
        <begin position="12"/>
        <end position="33"/>
    </location>
</feature>
<protein>
    <recommendedName>
        <fullName evidence="6">O-antigen ligase-related domain-containing protein</fullName>
    </recommendedName>
</protein>
<comment type="caution">
    <text evidence="7">The sequence shown here is derived from an EMBL/GenBank/DDBJ whole genome shotgun (WGS) entry which is preliminary data.</text>
</comment>
<feature type="domain" description="O-antigen ligase-related" evidence="6">
    <location>
        <begin position="209"/>
        <end position="351"/>
    </location>
</feature>
<organism evidence="7 8">
    <name type="scientific">Parabacteroides merdae</name>
    <dbReference type="NCBI Taxonomy" id="46503"/>
    <lineage>
        <taxon>Bacteria</taxon>
        <taxon>Pseudomonadati</taxon>
        <taxon>Bacteroidota</taxon>
        <taxon>Bacteroidia</taxon>
        <taxon>Bacteroidales</taxon>
        <taxon>Tannerellaceae</taxon>
        <taxon>Parabacteroides</taxon>
    </lineage>
</organism>
<feature type="transmembrane region" description="Helical" evidence="5">
    <location>
        <begin position="63"/>
        <end position="83"/>
    </location>
</feature>
<evidence type="ECO:0000256" key="2">
    <source>
        <dbReference type="ARBA" id="ARBA00022692"/>
    </source>
</evidence>
<sequence>MINRMLYQLKASLTINKIVIFLFFNHLFVVVIINNICLFISFSYLFISMYFIYNLVMHKKIIYVRFVLTSIVFLLYSVFSALWANKFDLSYNASIQLAKSSLFAMLFITLIDSKENFRWALFSFSLAGVVYSMLYVQNVDIASLGADRITTNENSDSILPNVNTVGLFLSLSFVYFFYSYFYRKKSYFLLIAAVSFIIIFLLGARKSIVSLAFIIIFLLGARKSIVSLAICILMMLYKLNSSARIKIILLSLLFISLLFVYIPTEYLSFVSERLAQLNFFSNQINELDESDANRILLLKSGFFYGMDSPILGNGYYSFSQLLLKEYGFATYSHNNFIEIFVGGGIIGFTLYYSLYYIVLKDTCKKVLRFDENYLLIILTTILLFNQLTIVVVNERFIWILLAILYSGVRCYSKVNCCENRFSCR</sequence>
<reference evidence="7 8" key="1">
    <citation type="submission" date="2018-08" db="EMBL/GenBank/DDBJ databases">
        <title>A genome reference for cultivated species of the human gut microbiota.</title>
        <authorList>
            <person name="Zou Y."/>
            <person name="Xue W."/>
            <person name="Luo G."/>
        </authorList>
    </citation>
    <scope>NUCLEOTIDE SEQUENCE [LARGE SCALE GENOMIC DNA]</scope>
    <source>
        <strain evidence="7 8">AM50-15</strain>
    </source>
</reference>
<keyword evidence="2 5" id="KW-0812">Transmembrane</keyword>
<evidence type="ECO:0000313" key="7">
    <source>
        <dbReference type="EMBL" id="RGZ43021.1"/>
    </source>
</evidence>
<feature type="transmembrane region" description="Helical" evidence="5">
    <location>
        <begin position="158"/>
        <end position="178"/>
    </location>
</feature>
<evidence type="ECO:0000256" key="3">
    <source>
        <dbReference type="ARBA" id="ARBA00022989"/>
    </source>
</evidence>
<keyword evidence="4 5" id="KW-0472">Membrane</keyword>
<keyword evidence="3 5" id="KW-1133">Transmembrane helix</keyword>
<proteinExistence type="predicted"/>
<dbReference type="EMBL" id="QSEF01000043">
    <property type="protein sequence ID" value="RGZ43021.1"/>
    <property type="molecule type" value="Genomic_DNA"/>
</dbReference>
<feature type="transmembrane region" description="Helical" evidence="5">
    <location>
        <begin position="39"/>
        <end position="56"/>
    </location>
</feature>
<comment type="subcellular location">
    <subcellularLocation>
        <location evidence="1">Membrane</location>
        <topology evidence="1">Multi-pass membrane protein</topology>
    </subcellularLocation>
</comment>
<dbReference type="Pfam" id="PF04932">
    <property type="entry name" value="Wzy_C"/>
    <property type="match status" value="1"/>
</dbReference>
<evidence type="ECO:0000256" key="1">
    <source>
        <dbReference type="ARBA" id="ARBA00004141"/>
    </source>
</evidence>
<evidence type="ECO:0000259" key="6">
    <source>
        <dbReference type="Pfam" id="PF04932"/>
    </source>
</evidence>
<feature type="transmembrane region" description="Helical" evidence="5">
    <location>
        <begin position="396"/>
        <end position="412"/>
    </location>
</feature>
<evidence type="ECO:0000256" key="5">
    <source>
        <dbReference type="SAM" id="Phobius"/>
    </source>
</evidence>
<feature type="transmembrane region" description="Helical" evidence="5">
    <location>
        <begin position="187"/>
        <end position="204"/>
    </location>
</feature>
<dbReference type="AlphaFoldDB" id="A0A3R6CT99"/>
<feature type="transmembrane region" description="Helical" evidence="5">
    <location>
        <begin position="336"/>
        <end position="359"/>
    </location>
</feature>
<feature type="transmembrane region" description="Helical" evidence="5">
    <location>
        <begin position="117"/>
        <end position="138"/>
    </location>
</feature>
<feature type="transmembrane region" description="Helical" evidence="5">
    <location>
        <begin position="89"/>
        <end position="110"/>
    </location>
</feature>
<accession>A0A3R6CT99</accession>
<feature type="transmembrane region" description="Helical" evidence="5">
    <location>
        <begin position="210"/>
        <end position="235"/>
    </location>
</feature>
<feature type="transmembrane region" description="Helical" evidence="5">
    <location>
        <begin position="371"/>
        <end position="390"/>
    </location>
</feature>
<name>A0A3R6CT99_9BACT</name>
<evidence type="ECO:0000256" key="4">
    <source>
        <dbReference type="ARBA" id="ARBA00023136"/>
    </source>
</evidence>
<dbReference type="Proteomes" id="UP000285173">
    <property type="component" value="Unassembled WGS sequence"/>
</dbReference>
<dbReference type="InterPro" id="IPR007016">
    <property type="entry name" value="O-antigen_ligase-rel_domated"/>
</dbReference>
<evidence type="ECO:0000313" key="8">
    <source>
        <dbReference type="Proteomes" id="UP000285173"/>
    </source>
</evidence>
<dbReference type="GO" id="GO:0016020">
    <property type="term" value="C:membrane"/>
    <property type="evidence" value="ECO:0007669"/>
    <property type="project" value="UniProtKB-SubCell"/>
</dbReference>
<feature type="transmembrane region" description="Helical" evidence="5">
    <location>
        <begin position="247"/>
        <end position="264"/>
    </location>
</feature>
<dbReference type="PANTHER" id="PTHR37422:SF17">
    <property type="entry name" value="O-ANTIGEN LIGASE"/>
    <property type="match status" value="1"/>
</dbReference>
<gene>
    <name evidence="7" type="ORF">DW986_18920</name>
</gene>
<dbReference type="PANTHER" id="PTHR37422">
    <property type="entry name" value="TEICHURONIC ACID BIOSYNTHESIS PROTEIN TUAE"/>
    <property type="match status" value="1"/>
</dbReference>
<dbReference type="InterPro" id="IPR051533">
    <property type="entry name" value="WaaL-like"/>
</dbReference>